<protein>
    <submittedName>
        <fullName evidence="1">Forkhead box protein O</fullName>
    </submittedName>
</protein>
<sequence>MYMRRPERVFLPPSAPRLVSEAIHRRQPAFRPYNFGSFDWATQPYKVDYYQGHLNMDQLDIDPNFEPQTRARSNTWPLPRPDNFVEPDSDDKGVLPVHLQGHGMGSGLDPTPKKKILPGGMPGATCLMQISLHKPYKVHQKRDLLLHRFMNGWYRMSPTLKIKGTATVLQDGR</sequence>
<proteinExistence type="predicted"/>
<dbReference type="EMBL" id="BPLR01011478">
    <property type="protein sequence ID" value="GIY46764.1"/>
    <property type="molecule type" value="Genomic_DNA"/>
</dbReference>
<gene>
    <name evidence="1" type="primary">foxo_0</name>
    <name evidence="1" type="ORF">CEXT_185131</name>
</gene>
<evidence type="ECO:0000313" key="1">
    <source>
        <dbReference type="EMBL" id="GIY46764.1"/>
    </source>
</evidence>
<name>A0AAV4TNM6_CAEEX</name>
<comment type="caution">
    <text evidence="1">The sequence shown here is derived from an EMBL/GenBank/DDBJ whole genome shotgun (WGS) entry which is preliminary data.</text>
</comment>
<dbReference type="AlphaFoldDB" id="A0AAV4TNM6"/>
<reference evidence="1 2" key="1">
    <citation type="submission" date="2021-06" db="EMBL/GenBank/DDBJ databases">
        <title>Caerostris extrusa draft genome.</title>
        <authorList>
            <person name="Kono N."/>
            <person name="Arakawa K."/>
        </authorList>
    </citation>
    <scope>NUCLEOTIDE SEQUENCE [LARGE SCALE GENOMIC DNA]</scope>
</reference>
<dbReference type="Proteomes" id="UP001054945">
    <property type="component" value="Unassembled WGS sequence"/>
</dbReference>
<evidence type="ECO:0000313" key="2">
    <source>
        <dbReference type="Proteomes" id="UP001054945"/>
    </source>
</evidence>
<accession>A0AAV4TNM6</accession>
<keyword evidence="2" id="KW-1185">Reference proteome</keyword>
<organism evidence="1 2">
    <name type="scientific">Caerostris extrusa</name>
    <name type="common">Bark spider</name>
    <name type="synonym">Caerostris bankana</name>
    <dbReference type="NCBI Taxonomy" id="172846"/>
    <lineage>
        <taxon>Eukaryota</taxon>
        <taxon>Metazoa</taxon>
        <taxon>Ecdysozoa</taxon>
        <taxon>Arthropoda</taxon>
        <taxon>Chelicerata</taxon>
        <taxon>Arachnida</taxon>
        <taxon>Araneae</taxon>
        <taxon>Araneomorphae</taxon>
        <taxon>Entelegynae</taxon>
        <taxon>Araneoidea</taxon>
        <taxon>Araneidae</taxon>
        <taxon>Caerostris</taxon>
    </lineage>
</organism>